<organism evidence="2 3">
    <name type="scientific">Aquibium carbonis</name>
    <dbReference type="NCBI Taxonomy" id="2495581"/>
    <lineage>
        <taxon>Bacteria</taxon>
        <taxon>Pseudomonadati</taxon>
        <taxon>Pseudomonadota</taxon>
        <taxon>Alphaproteobacteria</taxon>
        <taxon>Hyphomicrobiales</taxon>
        <taxon>Phyllobacteriaceae</taxon>
        <taxon>Aquibium</taxon>
    </lineage>
</organism>
<name>A0A3R9Y8M3_9HYPH</name>
<reference evidence="2 3" key="1">
    <citation type="submission" date="2018-12" db="EMBL/GenBank/DDBJ databases">
        <title>Mesorhizobium carbonis sp. nov., isolated from coal mine water.</title>
        <authorList>
            <person name="Xin W."/>
            <person name="Xu Z."/>
            <person name="Xiang F."/>
            <person name="Zhang J."/>
            <person name="Xi L."/>
            <person name="Liu J."/>
        </authorList>
    </citation>
    <scope>NUCLEOTIDE SEQUENCE [LARGE SCALE GENOMIC DNA]</scope>
    <source>
        <strain evidence="2 3">B2.3</strain>
    </source>
</reference>
<accession>A0A3R9Y8M3</accession>
<feature type="compositionally biased region" description="Polar residues" evidence="1">
    <location>
        <begin position="74"/>
        <end position="88"/>
    </location>
</feature>
<gene>
    <name evidence="2" type="ORF">EJC49_14710</name>
</gene>
<dbReference type="Proteomes" id="UP000278398">
    <property type="component" value="Unassembled WGS sequence"/>
</dbReference>
<sequence>MNAPNLSRRITRPMRADAPTHLYAVGQAVRLKGGFVRRSLGASIYHITGTLPSRGELPQYRIRNDDERHERVATQDNLEPVSTSSGSEGDTLIERTFGHG</sequence>
<proteinExistence type="predicted"/>
<dbReference type="RefSeq" id="WP_126700691.1">
    <property type="nucleotide sequence ID" value="NZ_RWKW01000052.1"/>
</dbReference>
<evidence type="ECO:0000256" key="1">
    <source>
        <dbReference type="SAM" id="MobiDB-lite"/>
    </source>
</evidence>
<evidence type="ECO:0000313" key="3">
    <source>
        <dbReference type="Proteomes" id="UP000278398"/>
    </source>
</evidence>
<feature type="region of interest" description="Disordered" evidence="1">
    <location>
        <begin position="69"/>
        <end position="100"/>
    </location>
</feature>
<protein>
    <submittedName>
        <fullName evidence="2">Uncharacterized protein</fullName>
    </submittedName>
</protein>
<evidence type="ECO:0000313" key="2">
    <source>
        <dbReference type="EMBL" id="RST85643.1"/>
    </source>
</evidence>
<dbReference type="AlphaFoldDB" id="A0A3R9Y8M3"/>
<dbReference type="OrthoDB" id="8020021at2"/>
<keyword evidence="3" id="KW-1185">Reference proteome</keyword>
<comment type="caution">
    <text evidence="2">The sequence shown here is derived from an EMBL/GenBank/DDBJ whole genome shotgun (WGS) entry which is preliminary data.</text>
</comment>
<dbReference type="EMBL" id="RWKW01000052">
    <property type="protein sequence ID" value="RST85643.1"/>
    <property type="molecule type" value="Genomic_DNA"/>
</dbReference>